<feature type="region of interest" description="Disordered" evidence="1">
    <location>
        <begin position="126"/>
        <end position="159"/>
    </location>
</feature>
<dbReference type="InterPro" id="IPR011990">
    <property type="entry name" value="TPR-like_helical_dom_sf"/>
</dbReference>
<dbReference type="OrthoDB" id="1898560at2759"/>
<dbReference type="AlphaFoldDB" id="A0A5N6KYL7"/>
<dbReference type="InterPro" id="IPR007699">
    <property type="entry name" value="SGS_dom"/>
</dbReference>
<dbReference type="SUPFAM" id="SSF48452">
    <property type="entry name" value="TPR-like"/>
    <property type="match status" value="1"/>
</dbReference>
<evidence type="ECO:0000259" key="2">
    <source>
        <dbReference type="PROSITE" id="PS51048"/>
    </source>
</evidence>
<name>A0A5N6KYL7_9ROSI</name>
<dbReference type="Gene3D" id="1.25.40.10">
    <property type="entry name" value="Tetratricopeptide repeat domain"/>
    <property type="match status" value="1"/>
</dbReference>
<dbReference type="EMBL" id="VIBQ01000017">
    <property type="protein sequence ID" value="KAB8360643.1"/>
    <property type="molecule type" value="Genomic_DNA"/>
</dbReference>
<evidence type="ECO:0000313" key="4">
    <source>
        <dbReference type="Proteomes" id="UP000327013"/>
    </source>
</evidence>
<feature type="compositionally biased region" description="Polar residues" evidence="1">
    <location>
        <begin position="247"/>
        <end position="260"/>
    </location>
</feature>
<protein>
    <recommendedName>
        <fullName evidence="2">SGS domain-containing protein</fullName>
    </recommendedName>
</protein>
<feature type="domain" description="SGS" evidence="2">
    <location>
        <begin position="174"/>
        <end position="280"/>
    </location>
</feature>
<feature type="compositionally biased region" description="Low complexity" evidence="1">
    <location>
        <begin position="197"/>
        <end position="217"/>
    </location>
</feature>
<organism evidence="3 4">
    <name type="scientific">Carpinus fangiana</name>
    <dbReference type="NCBI Taxonomy" id="176857"/>
    <lineage>
        <taxon>Eukaryota</taxon>
        <taxon>Viridiplantae</taxon>
        <taxon>Streptophyta</taxon>
        <taxon>Embryophyta</taxon>
        <taxon>Tracheophyta</taxon>
        <taxon>Spermatophyta</taxon>
        <taxon>Magnoliopsida</taxon>
        <taxon>eudicotyledons</taxon>
        <taxon>Gunneridae</taxon>
        <taxon>Pentapetalae</taxon>
        <taxon>rosids</taxon>
        <taxon>fabids</taxon>
        <taxon>Fagales</taxon>
        <taxon>Betulaceae</taxon>
        <taxon>Carpinus</taxon>
    </lineage>
</organism>
<keyword evidence="4" id="KW-1185">Reference proteome</keyword>
<dbReference type="InterPro" id="IPR008978">
    <property type="entry name" value="HSP20-like_chaperone"/>
</dbReference>
<dbReference type="SUPFAM" id="SSF49764">
    <property type="entry name" value="HSP20-like chaperones"/>
    <property type="match status" value="1"/>
</dbReference>
<gene>
    <name evidence="3" type="ORF">FH972_024381</name>
</gene>
<dbReference type="Proteomes" id="UP000327013">
    <property type="component" value="Unassembled WGS sequence"/>
</dbReference>
<comment type="caution">
    <text evidence="3">The sequence shown here is derived from an EMBL/GenBank/DDBJ whole genome shotgun (WGS) entry which is preliminary data.</text>
</comment>
<sequence length="280" mass="30726">MDSAQRGEVALKEGNPTAAIEYYTKALSSTPTSPVYYVKRSIAYHRTRDYESALVDAECSILAALKRGKRELIAEAQLRRAVTLAAMDRIQDAHICYELAHKYGYKGKDLEIHEAKLKTKRKGLDMQDPKMQRNVSDIPDRELPGAETAPTKAEASEEIRAGDATSKIFGTKIEITLPKATPGTKWGGLEGTASTMAPASAEQTAAPAPTQPSSGPANPYSTRGDFFFKKLFKGATPDQQRAMMKSYQESGGTSLSTNWDEVSKERVKVQPPEGMVEKKY</sequence>
<dbReference type="InterPro" id="IPR044563">
    <property type="entry name" value="Sgt1-like"/>
</dbReference>
<dbReference type="PROSITE" id="PS51048">
    <property type="entry name" value="SGS"/>
    <property type="match status" value="1"/>
</dbReference>
<proteinExistence type="predicted"/>
<dbReference type="Pfam" id="PF05002">
    <property type="entry name" value="SGS"/>
    <property type="match status" value="1"/>
</dbReference>
<reference evidence="3 4" key="1">
    <citation type="submission" date="2019-06" db="EMBL/GenBank/DDBJ databases">
        <title>A chromosomal-level reference genome of Carpinus fangiana (Coryloideae, Betulaceae).</title>
        <authorList>
            <person name="Yang X."/>
            <person name="Wang Z."/>
            <person name="Zhang L."/>
            <person name="Hao G."/>
            <person name="Liu J."/>
            <person name="Yang Y."/>
        </authorList>
    </citation>
    <scope>NUCLEOTIDE SEQUENCE [LARGE SCALE GENOMIC DNA]</scope>
    <source>
        <strain evidence="3">Cfa_2016G</strain>
        <tissue evidence="3">Leaf</tissue>
    </source>
</reference>
<evidence type="ECO:0000313" key="3">
    <source>
        <dbReference type="EMBL" id="KAB8360643.1"/>
    </source>
</evidence>
<accession>A0A5N6KYL7</accession>
<dbReference type="GO" id="GO:0051087">
    <property type="term" value="F:protein-folding chaperone binding"/>
    <property type="evidence" value="ECO:0007669"/>
    <property type="project" value="InterPro"/>
</dbReference>
<feature type="region of interest" description="Disordered" evidence="1">
    <location>
        <begin position="181"/>
        <end position="219"/>
    </location>
</feature>
<feature type="region of interest" description="Disordered" evidence="1">
    <location>
        <begin position="238"/>
        <end position="280"/>
    </location>
</feature>
<dbReference type="PANTHER" id="PTHR45862">
    <property type="entry name" value="PROTEIN SGT1 HOMOLOG"/>
    <property type="match status" value="1"/>
</dbReference>
<evidence type="ECO:0000256" key="1">
    <source>
        <dbReference type="SAM" id="MobiDB-lite"/>
    </source>
</evidence>